<evidence type="ECO:0000313" key="12">
    <source>
        <dbReference type="Proteomes" id="UP000702544"/>
    </source>
</evidence>
<evidence type="ECO:0000259" key="10">
    <source>
        <dbReference type="PROSITE" id="PS51177"/>
    </source>
</evidence>
<name>A0AAE5CCI6_9BACT</name>
<comment type="pathway">
    <text evidence="2">Cofactor biosynthesis; riboflavin biosynthesis; riboflavin from 2-hydroxy-3-oxobutyl phosphate and 5-amino-6-(D-ribitylamino)uracil: step 2/2.</text>
</comment>
<reference evidence="11 12" key="1">
    <citation type="submission" date="2020-01" db="EMBL/GenBank/DDBJ databases">
        <title>Genomes assembled from Gulf of Kutch pelagic sediment metagenomes.</title>
        <authorList>
            <person name="Chandrashekar M."/>
            <person name="Mahajan M.S."/>
            <person name="Dave K.J."/>
            <person name="Vatsa P."/>
            <person name="Nathani N.M."/>
        </authorList>
    </citation>
    <scope>NUCLEOTIDE SEQUENCE [LARGE SCALE GENOMIC DNA]</scope>
    <source>
        <strain evidence="11">KS3-K002</strain>
    </source>
</reference>
<keyword evidence="6 11" id="KW-0808">Transferase</keyword>
<dbReference type="AlphaFoldDB" id="A0AAE5CCI6"/>
<evidence type="ECO:0000313" key="11">
    <source>
        <dbReference type="EMBL" id="NIR75690.1"/>
    </source>
</evidence>
<evidence type="ECO:0000256" key="7">
    <source>
        <dbReference type="ARBA" id="ARBA00022737"/>
    </source>
</evidence>
<evidence type="ECO:0000256" key="5">
    <source>
        <dbReference type="ARBA" id="ARBA00022619"/>
    </source>
</evidence>
<evidence type="ECO:0000256" key="2">
    <source>
        <dbReference type="ARBA" id="ARBA00004887"/>
    </source>
</evidence>
<keyword evidence="5" id="KW-0686">Riboflavin biosynthesis</keyword>
<dbReference type="PANTHER" id="PTHR21098">
    <property type="entry name" value="RIBOFLAVIN SYNTHASE ALPHA CHAIN"/>
    <property type="match status" value="1"/>
</dbReference>
<sequence>MFSGIVEEIGTVETATDTANGREIVIRAERVLDDLKTADSINVDGVCQTVVEVGTGTFRVQTIATTLSRTTFGEFRSGRPVNLERSIAAGGRFGGHFVQGHVDGVGTVSSFRREGEMWRLRFSLPEAVWPYTILHGSIAVDGVSLTVNALPEAGTAEVALIPYTYEHTNLSRLAPGGRVNLEADMIGKYVVRAIAGLEQGEVSRDLLERLGEWGIE</sequence>
<evidence type="ECO:0000256" key="3">
    <source>
        <dbReference type="ARBA" id="ARBA00012827"/>
    </source>
</evidence>
<protein>
    <recommendedName>
        <fullName evidence="4 8">Riboflavin synthase</fullName>
        <ecNumber evidence="3 8">2.5.1.9</ecNumber>
    </recommendedName>
</protein>
<dbReference type="InterPro" id="IPR001783">
    <property type="entry name" value="Lumazine-bd"/>
</dbReference>
<dbReference type="PANTHER" id="PTHR21098:SF0">
    <property type="entry name" value="RIBOFLAVIN SYNTHASE"/>
    <property type="match status" value="1"/>
</dbReference>
<feature type="repeat" description="Lumazine-binding" evidence="9">
    <location>
        <begin position="97"/>
        <end position="194"/>
    </location>
</feature>
<dbReference type="EC" id="2.5.1.9" evidence="3 8"/>
<dbReference type="NCBIfam" id="NF006767">
    <property type="entry name" value="PRK09289.1"/>
    <property type="match status" value="1"/>
</dbReference>
<evidence type="ECO:0000256" key="1">
    <source>
        <dbReference type="ARBA" id="ARBA00002803"/>
    </source>
</evidence>
<feature type="domain" description="Lumazine-binding" evidence="10">
    <location>
        <begin position="97"/>
        <end position="194"/>
    </location>
</feature>
<accession>A0AAE5CCI6</accession>
<dbReference type="InterPro" id="IPR026017">
    <property type="entry name" value="Lumazine-bd_dom"/>
</dbReference>
<dbReference type="CDD" id="cd00402">
    <property type="entry name" value="Riboflavin_synthase_like"/>
    <property type="match status" value="1"/>
</dbReference>
<evidence type="ECO:0000256" key="6">
    <source>
        <dbReference type="ARBA" id="ARBA00022679"/>
    </source>
</evidence>
<dbReference type="NCBIfam" id="TIGR00187">
    <property type="entry name" value="ribE"/>
    <property type="match status" value="1"/>
</dbReference>
<dbReference type="EMBL" id="JAACAK010000091">
    <property type="protein sequence ID" value="NIR75690.1"/>
    <property type="molecule type" value="Genomic_DNA"/>
</dbReference>
<dbReference type="Gene3D" id="2.40.30.20">
    <property type="match status" value="2"/>
</dbReference>
<comment type="caution">
    <text evidence="11">The sequence shown here is derived from an EMBL/GenBank/DDBJ whole genome shotgun (WGS) entry which is preliminary data.</text>
</comment>
<dbReference type="FunFam" id="2.40.30.20:FF:000004">
    <property type="entry name" value="Riboflavin synthase, alpha subunit"/>
    <property type="match status" value="1"/>
</dbReference>
<keyword evidence="7" id="KW-0677">Repeat</keyword>
<dbReference type="GO" id="GO:0009231">
    <property type="term" value="P:riboflavin biosynthetic process"/>
    <property type="evidence" value="ECO:0007669"/>
    <property type="project" value="UniProtKB-KW"/>
</dbReference>
<dbReference type="GO" id="GO:0004746">
    <property type="term" value="F:riboflavin synthase activity"/>
    <property type="evidence" value="ECO:0007669"/>
    <property type="project" value="UniProtKB-UniRule"/>
</dbReference>
<dbReference type="InterPro" id="IPR023366">
    <property type="entry name" value="ATP_synth_asu-like_sf"/>
</dbReference>
<evidence type="ECO:0000256" key="9">
    <source>
        <dbReference type="PROSITE-ProRule" id="PRU00524"/>
    </source>
</evidence>
<gene>
    <name evidence="11" type="ORF">GWO12_11360</name>
</gene>
<comment type="function">
    <text evidence="1">Catalyzes the dismutation of two molecules of 6,7-dimethyl-8-ribityllumazine, resulting in the formation of riboflavin and 5-amino-6-(D-ribitylamino)uracil.</text>
</comment>
<dbReference type="Proteomes" id="UP000702544">
    <property type="component" value="Unassembled WGS sequence"/>
</dbReference>
<feature type="domain" description="Lumazine-binding" evidence="10">
    <location>
        <begin position="1"/>
        <end position="96"/>
    </location>
</feature>
<dbReference type="InterPro" id="IPR017938">
    <property type="entry name" value="Riboflavin_synthase-like_b-brl"/>
</dbReference>
<feature type="repeat" description="Lumazine-binding" evidence="9">
    <location>
        <begin position="1"/>
        <end position="96"/>
    </location>
</feature>
<evidence type="ECO:0000256" key="4">
    <source>
        <dbReference type="ARBA" id="ARBA00013950"/>
    </source>
</evidence>
<dbReference type="PROSITE" id="PS51177">
    <property type="entry name" value="LUMAZINE_BIND"/>
    <property type="match status" value="2"/>
</dbReference>
<dbReference type="PIRSF" id="PIRSF000498">
    <property type="entry name" value="Riboflavin_syn_A"/>
    <property type="match status" value="1"/>
</dbReference>
<proteinExistence type="predicted"/>
<organism evidence="11 12">
    <name type="scientific">Candidatus Kutchimonas denitrificans</name>
    <dbReference type="NCBI Taxonomy" id="3056748"/>
    <lineage>
        <taxon>Bacteria</taxon>
        <taxon>Pseudomonadati</taxon>
        <taxon>Gemmatimonadota</taxon>
        <taxon>Gemmatimonadia</taxon>
        <taxon>Candidatus Palauibacterales</taxon>
        <taxon>Candidatus Palauibacteraceae</taxon>
        <taxon>Candidatus Kutchimonas</taxon>
    </lineage>
</organism>
<dbReference type="Pfam" id="PF00677">
    <property type="entry name" value="Lum_binding"/>
    <property type="match status" value="2"/>
</dbReference>
<dbReference type="SUPFAM" id="SSF63380">
    <property type="entry name" value="Riboflavin synthase domain-like"/>
    <property type="match status" value="2"/>
</dbReference>
<evidence type="ECO:0000256" key="8">
    <source>
        <dbReference type="NCBIfam" id="TIGR00187"/>
    </source>
</evidence>